<name>A0A0D2GE29_9BACT</name>
<accession>A0A0D2GE29</accession>
<sequence>MALRFKARDRAGKAKANGLLTSGRLLWLFAVG</sequence>
<proteinExistence type="predicted"/>
<organism evidence="1 2">
    <name type="scientific">Dethiosulfatarculus sandiegensis</name>
    <dbReference type="NCBI Taxonomy" id="1429043"/>
    <lineage>
        <taxon>Bacteria</taxon>
        <taxon>Pseudomonadati</taxon>
        <taxon>Thermodesulfobacteriota</taxon>
        <taxon>Desulfarculia</taxon>
        <taxon>Desulfarculales</taxon>
        <taxon>Desulfarculaceae</taxon>
        <taxon>Dethiosulfatarculus</taxon>
    </lineage>
</organism>
<dbReference type="AlphaFoldDB" id="A0A0D2GE29"/>
<dbReference type="Proteomes" id="UP000032233">
    <property type="component" value="Unassembled WGS sequence"/>
</dbReference>
<dbReference type="EMBL" id="AZAC01000017">
    <property type="protein sequence ID" value="KIX13247.1"/>
    <property type="molecule type" value="Genomic_DNA"/>
</dbReference>
<dbReference type="InParanoid" id="A0A0D2GE29"/>
<evidence type="ECO:0000313" key="2">
    <source>
        <dbReference type="Proteomes" id="UP000032233"/>
    </source>
</evidence>
<protein>
    <submittedName>
        <fullName evidence="1">Uncharacterized protein</fullName>
    </submittedName>
</protein>
<gene>
    <name evidence="1" type="ORF">X474_14620</name>
</gene>
<comment type="caution">
    <text evidence="1">The sequence shown here is derived from an EMBL/GenBank/DDBJ whole genome shotgun (WGS) entry which is preliminary data.</text>
</comment>
<keyword evidence="2" id="KW-1185">Reference proteome</keyword>
<reference evidence="1 2" key="1">
    <citation type="submission" date="2013-11" db="EMBL/GenBank/DDBJ databases">
        <title>Metagenomic analysis of a methanogenic consortium involved in long chain n-alkane degradation.</title>
        <authorList>
            <person name="Davidova I.A."/>
            <person name="Callaghan A.V."/>
            <person name="Wawrik B."/>
            <person name="Pruitt S."/>
            <person name="Marks C."/>
            <person name="Duncan K.E."/>
            <person name="Suflita J.M."/>
        </authorList>
    </citation>
    <scope>NUCLEOTIDE SEQUENCE [LARGE SCALE GENOMIC DNA]</scope>
    <source>
        <strain evidence="1 2">SPR</strain>
    </source>
</reference>
<evidence type="ECO:0000313" key="1">
    <source>
        <dbReference type="EMBL" id="KIX13247.1"/>
    </source>
</evidence>